<dbReference type="InterPro" id="IPR025714">
    <property type="entry name" value="Methyltranfer_dom"/>
</dbReference>
<dbReference type="AlphaFoldDB" id="A0A0D8YDA2"/>
<dbReference type="Pfam" id="PF13383">
    <property type="entry name" value="Methyltransf_22"/>
    <property type="match status" value="1"/>
</dbReference>
<dbReference type="EMBL" id="KN716162">
    <property type="protein sequence ID" value="KJH52591.1"/>
    <property type="molecule type" value="Genomic_DNA"/>
</dbReference>
<accession>A0A0D8YDA2</accession>
<dbReference type="STRING" id="29172.A0A0D8YDA2"/>
<dbReference type="PANTHER" id="PTHR32026:SF27">
    <property type="entry name" value="METHYLTRANSFERASE FKBM DOMAIN-CONTAINING PROTEIN-RELATED"/>
    <property type="match status" value="1"/>
</dbReference>
<feature type="domain" description="Methyltransferase" evidence="1">
    <location>
        <begin position="59"/>
        <end position="120"/>
    </location>
</feature>
<dbReference type="OrthoDB" id="10006218at2759"/>
<gene>
    <name evidence="2" type="ORF">DICVIV_01176</name>
</gene>
<protein>
    <recommendedName>
        <fullName evidence="1">Methyltransferase domain-containing protein</fullName>
    </recommendedName>
</protein>
<evidence type="ECO:0000313" key="3">
    <source>
        <dbReference type="Proteomes" id="UP000053766"/>
    </source>
</evidence>
<keyword evidence="3" id="KW-1185">Reference proteome</keyword>
<reference evidence="2 3" key="1">
    <citation type="submission" date="2013-11" db="EMBL/GenBank/DDBJ databases">
        <title>Draft genome of the bovine lungworm Dictyocaulus viviparus.</title>
        <authorList>
            <person name="Mitreva M."/>
        </authorList>
    </citation>
    <scope>NUCLEOTIDE SEQUENCE [LARGE SCALE GENOMIC DNA]</scope>
    <source>
        <strain evidence="2 3">HannoverDv2000</strain>
    </source>
</reference>
<dbReference type="Proteomes" id="UP000053766">
    <property type="component" value="Unassembled WGS sequence"/>
</dbReference>
<sequence length="132" mass="15135">MFKIELLPPEKGRHSTHTLAILQREYELFRTFLTNNKSTGKEAMSINAISQSRSLLWKAVRCPNLVRVGYVGDGGHYVCNPKAFPIKHCSIYSIGLHNEISFDIDIQQLSEFRCNLYGYDSALSMMMILFEK</sequence>
<proteinExistence type="predicted"/>
<dbReference type="PANTHER" id="PTHR32026">
    <property type="entry name" value="METHYLTRANSFERASE-LIKE PROTEIN 24"/>
    <property type="match status" value="1"/>
</dbReference>
<name>A0A0D8YDA2_DICVI</name>
<evidence type="ECO:0000313" key="2">
    <source>
        <dbReference type="EMBL" id="KJH52591.1"/>
    </source>
</evidence>
<evidence type="ECO:0000259" key="1">
    <source>
        <dbReference type="Pfam" id="PF13383"/>
    </source>
</evidence>
<reference evidence="3" key="2">
    <citation type="journal article" date="2016" name="Sci. Rep.">
        <title>Dictyocaulus viviparus genome, variome and transcriptome elucidate lungworm biology and support future intervention.</title>
        <authorList>
            <person name="McNulty S.N."/>
            <person name="Strube C."/>
            <person name="Rosa B.A."/>
            <person name="Martin J.C."/>
            <person name="Tyagi R."/>
            <person name="Choi Y.J."/>
            <person name="Wang Q."/>
            <person name="Hallsworth Pepin K."/>
            <person name="Zhang X."/>
            <person name="Ozersky P."/>
            <person name="Wilson R.K."/>
            <person name="Sternberg P.W."/>
            <person name="Gasser R.B."/>
            <person name="Mitreva M."/>
        </authorList>
    </citation>
    <scope>NUCLEOTIDE SEQUENCE [LARGE SCALE GENOMIC DNA]</scope>
    <source>
        <strain evidence="3">HannoverDv2000</strain>
    </source>
</reference>
<organism evidence="2 3">
    <name type="scientific">Dictyocaulus viviparus</name>
    <name type="common">Bovine lungworm</name>
    <dbReference type="NCBI Taxonomy" id="29172"/>
    <lineage>
        <taxon>Eukaryota</taxon>
        <taxon>Metazoa</taxon>
        <taxon>Ecdysozoa</taxon>
        <taxon>Nematoda</taxon>
        <taxon>Chromadorea</taxon>
        <taxon>Rhabditida</taxon>
        <taxon>Rhabditina</taxon>
        <taxon>Rhabditomorpha</taxon>
        <taxon>Strongyloidea</taxon>
        <taxon>Metastrongylidae</taxon>
        <taxon>Dictyocaulus</taxon>
    </lineage>
</organism>
<dbReference type="InterPro" id="IPR026913">
    <property type="entry name" value="METTL24"/>
</dbReference>